<reference evidence="1 2" key="3">
    <citation type="journal article" date="2013" name="Rice">
        <title>Improvement of the Oryza sativa Nipponbare reference genome using next generation sequence and optical map data.</title>
        <authorList>
            <person name="Kawahara Y."/>
            <person name="de la Bastide M."/>
            <person name="Hamilton J.P."/>
            <person name="Kanamori H."/>
            <person name="McCombie W.R."/>
            <person name="Ouyang S."/>
            <person name="Schwartz D.C."/>
            <person name="Tanaka T."/>
            <person name="Wu J."/>
            <person name="Zhou S."/>
            <person name="Childs K.L."/>
            <person name="Davidson R.M."/>
            <person name="Lin H."/>
            <person name="Quesada-Ocampo L."/>
            <person name="Vaillancourt B."/>
            <person name="Sakai H."/>
            <person name="Lee S.S."/>
            <person name="Kim J."/>
            <person name="Numa H."/>
            <person name="Itoh T."/>
            <person name="Buell C.R."/>
            <person name="Matsumoto T."/>
        </authorList>
    </citation>
    <scope>NUCLEOTIDE SEQUENCE [LARGE SCALE GENOMIC DNA]</scope>
    <source>
        <strain evidence="2">cv. Nipponbare</strain>
    </source>
</reference>
<protein>
    <submittedName>
        <fullName evidence="1">Os03g0842400 protein</fullName>
    </submittedName>
</protein>
<evidence type="ECO:0000313" key="1">
    <source>
        <dbReference type="EMBL" id="BAS87305.1"/>
    </source>
</evidence>
<reference evidence="1 2" key="2">
    <citation type="journal article" date="2013" name="Plant Cell Physiol.">
        <title>Rice Annotation Project Database (RAP-DB): an integrative and interactive database for rice genomics.</title>
        <authorList>
            <person name="Sakai H."/>
            <person name="Lee S.S."/>
            <person name="Tanaka T."/>
            <person name="Numa H."/>
            <person name="Kim J."/>
            <person name="Kawahara Y."/>
            <person name="Wakimoto H."/>
            <person name="Yang C.C."/>
            <person name="Iwamoto M."/>
            <person name="Abe T."/>
            <person name="Yamada Y."/>
            <person name="Muto A."/>
            <person name="Inokuchi H."/>
            <person name="Ikemura T."/>
            <person name="Matsumoto T."/>
            <person name="Sasaki T."/>
            <person name="Itoh T."/>
        </authorList>
    </citation>
    <scope>NUCLEOTIDE SEQUENCE [LARGE SCALE GENOMIC DNA]</scope>
    <source>
        <strain evidence="2">cv. Nipponbare</strain>
    </source>
</reference>
<dbReference type="Gramene" id="Os03t0842400-01">
    <property type="protein sequence ID" value="Os03t0842400-01"/>
    <property type="gene ID" value="Os03g0842400"/>
</dbReference>
<gene>
    <name evidence="1" type="ordered locus">Os03g0842400</name>
    <name evidence="1" type="ORF">OSNPB_030842400</name>
</gene>
<reference evidence="2" key="1">
    <citation type="journal article" date="2005" name="Nature">
        <title>The map-based sequence of the rice genome.</title>
        <authorList>
            <consortium name="International rice genome sequencing project (IRGSP)"/>
            <person name="Matsumoto T."/>
            <person name="Wu J."/>
            <person name="Kanamori H."/>
            <person name="Katayose Y."/>
            <person name="Fujisawa M."/>
            <person name="Namiki N."/>
            <person name="Mizuno H."/>
            <person name="Yamamoto K."/>
            <person name="Antonio B.A."/>
            <person name="Baba T."/>
            <person name="Sakata K."/>
            <person name="Nagamura Y."/>
            <person name="Aoki H."/>
            <person name="Arikawa K."/>
            <person name="Arita K."/>
            <person name="Bito T."/>
            <person name="Chiden Y."/>
            <person name="Fujitsuka N."/>
            <person name="Fukunaka R."/>
            <person name="Hamada M."/>
            <person name="Harada C."/>
            <person name="Hayashi A."/>
            <person name="Hijishita S."/>
            <person name="Honda M."/>
            <person name="Hosokawa S."/>
            <person name="Ichikawa Y."/>
            <person name="Idonuma A."/>
            <person name="Iijima M."/>
            <person name="Ikeda M."/>
            <person name="Ikeno M."/>
            <person name="Ito K."/>
            <person name="Ito S."/>
            <person name="Ito T."/>
            <person name="Ito Y."/>
            <person name="Ito Y."/>
            <person name="Iwabuchi A."/>
            <person name="Kamiya K."/>
            <person name="Karasawa W."/>
            <person name="Kurita K."/>
            <person name="Katagiri S."/>
            <person name="Kikuta A."/>
            <person name="Kobayashi H."/>
            <person name="Kobayashi N."/>
            <person name="Machita K."/>
            <person name="Maehara T."/>
            <person name="Masukawa M."/>
            <person name="Mizubayashi T."/>
            <person name="Mukai Y."/>
            <person name="Nagasaki H."/>
            <person name="Nagata Y."/>
            <person name="Naito S."/>
            <person name="Nakashima M."/>
            <person name="Nakama Y."/>
            <person name="Nakamichi Y."/>
            <person name="Nakamura M."/>
            <person name="Meguro A."/>
            <person name="Negishi M."/>
            <person name="Ohta I."/>
            <person name="Ohta T."/>
            <person name="Okamoto M."/>
            <person name="Ono N."/>
            <person name="Saji S."/>
            <person name="Sakaguchi M."/>
            <person name="Sakai K."/>
            <person name="Shibata M."/>
            <person name="Shimokawa T."/>
            <person name="Song J."/>
            <person name="Takazaki Y."/>
            <person name="Terasawa K."/>
            <person name="Tsugane M."/>
            <person name="Tsuji K."/>
            <person name="Ueda S."/>
            <person name="Waki K."/>
            <person name="Yamagata H."/>
            <person name="Yamamoto M."/>
            <person name="Yamamoto S."/>
            <person name="Yamane H."/>
            <person name="Yoshiki S."/>
            <person name="Yoshihara R."/>
            <person name="Yukawa K."/>
            <person name="Zhong H."/>
            <person name="Yano M."/>
            <person name="Yuan Q."/>
            <person name="Ouyang S."/>
            <person name="Liu J."/>
            <person name="Jones K.M."/>
            <person name="Gansberger K."/>
            <person name="Moffat K."/>
            <person name="Hill J."/>
            <person name="Bera J."/>
            <person name="Fadrosh D."/>
            <person name="Jin S."/>
            <person name="Johri S."/>
            <person name="Kim M."/>
            <person name="Overton L."/>
            <person name="Reardon M."/>
            <person name="Tsitrin T."/>
            <person name="Vuong H."/>
            <person name="Weaver B."/>
            <person name="Ciecko A."/>
            <person name="Tallon L."/>
            <person name="Jackson J."/>
            <person name="Pai G."/>
            <person name="Aken S.V."/>
            <person name="Utterback T."/>
            <person name="Reidmuller S."/>
            <person name="Feldblyum T."/>
            <person name="Hsiao J."/>
            <person name="Zismann V."/>
            <person name="Iobst S."/>
            <person name="de Vazeille A.R."/>
            <person name="Buell C.R."/>
            <person name="Ying K."/>
            <person name="Li Y."/>
            <person name="Lu T."/>
            <person name="Huang Y."/>
            <person name="Zhao Q."/>
            <person name="Feng Q."/>
            <person name="Zhang L."/>
            <person name="Zhu J."/>
            <person name="Weng Q."/>
            <person name="Mu J."/>
            <person name="Lu Y."/>
            <person name="Fan D."/>
            <person name="Liu Y."/>
            <person name="Guan J."/>
            <person name="Zhang Y."/>
            <person name="Yu S."/>
            <person name="Liu X."/>
            <person name="Zhang Y."/>
            <person name="Hong G."/>
            <person name="Han B."/>
            <person name="Choisne N."/>
            <person name="Demange N."/>
            <person name="Orjeda G."/>
            <person name="Samain S."/>
            <person name="Cattolico L."/>
            <person name="Pelletier E."/>
            <person name="Couloux A."/>
            <person name="Segurens B."/>
            <person name="Wincker P."/>
            <person name="D'Hont A."/>
            <person name="Scarpelli C."/>
            <person name="Weissenbach J."/>
            <person name="Salanoubat M."/>
            <person name="Quetier F."/>
            <person name="Yu Y."/>
            <person name="Kim H.R."/>
            <person name="Rambo T."/>
            <person name="Currie J."/>
            <person name="Collura K."/>
            <person name="Luo M."/>
            <person name="Yang T."/>
            <person name="Ammiraju J.S.S."/>
            <person name="Engler F."/>
            <person name="Soderlund C."/>
            <person name="Wing R.A."/>
            <person name="Palmer L.E."/>
            <person name="de la Bastide M."/>
            <person name="Spiegel L."/>
            <person name="Nascimento L."/>
            <person name="Zutavern T."/>
            <person name="O'Shaughnessy A."/>
            <person name="Dike S."/>
            <person name="Dedhia N."/>
            <person name="Preston R."/>
            <person name="Balija V."/>
            <person name="McCombie W.R."/>
            <person name="Chow T."/>
            <person name="Chen H."/>
            <person name="Chung M."/>
            <person name="Chen C."/>
            <person name="Shaw J."/>
            <person name="Wu H."/>
            <person name="Hsiao K."/>
            <person name="Chao Y."/>
            <person name="Chu M."/>
            <person name="Cheng C."/>
            <person name="Hour A."/>
            <person name="Lee P."/>
            <person name="Lin S."/>
            <person name="Lin Y."/>
            <person name="Liou J."/>
            <person name="Liu S."/>
            <person name="Hsing Y."/>
            <person name="Raghuvanshi S."/>
            <person name="Mohanty A."/>
            <person name="Bharti A.K."/>
            <person name="Gaur A."/>
            <person name="Gupta V."/>
            <person name="Kumar D."/>
            <person name="Ravi V."/>
            <person name="Vij S."/>
            <person name="Kapur A."/>
            <person name="Khurana P."/>
            <person name="Khurana P."/>
            <person name="Khurana J.P."/>
            <person name="Tyagi A.K."/>
            <person name="Gaikwad K."/>
            <person name="Singh A."/>
            <person name="Dalal V."/>
            <person name="Srivastava S."/>
            <person name="Dixit A."/>
            <person name="Pal A.K."/>
            <person name="Ghazi I.A."/>
            <person name="Yadav M."/>
            <person name="Pandit A."/>
            <person name="Bhargava A."/>
            <person name="Sureshbabu K."/>
            <person name="Batra K."/>
            <person name="Sharma T.R."/>
            <person name="Mohapatra T."/>
            <person name="Singh N.K."/>
            <person name="Messing J."/>
            <person name="Nelson A.B."/>
            <person name="Fuks G."/>
            <person name="Kavchok S."/>
            <person name="Keizer G."/>
            <person name="Linton E."/>
            <person name="Llaca V."/>
            <person name="Song R."/>
            <person name="Tanyolac B."/>
            <person name="Young S."/>
            <person name="Ho-Il K."/>
            <person name="Hahn J.H."/>
            <person name="Sangsakoo G."/>
            <person name="Vanavichit A."/>
            <person name="de Mattos Luiz.A.T."/>
            <person name="Zimmer P.D."/>
            <person name="Malone G."/>
            <person name="Dellagostin O."/>
            <person name="de Oliveira A.C."/>
            <person name="Bevan M."/>
            <person name="Bancroft I."/>
            <person name="Minx P."/>
            <person name="Cordum H."/>
            <person name="Wilson R."/>
            <person name="Cheng Z."/>
            <person name="Jin W."/>
            <person name="Jiang J."/>
            <person name="Leong S.A."/>
            <person name="Iwama H."/>
            <person name="Gojobori T."/>
            <person name="Itoh T."/>
            <person name="Niimura Y."/>
            <person name="Fujii Y."/>
            <person name="Habara T."/>
            <person name="Sakai H."/>
            <person name="Sato Y."/>
            <person name="Wilson G."/>
            <person name="Kumar K."/>
            <person name="McCouch S."/>
            <person name="Juretic N."/>
            <person name="Hoen D."/>
            <person name="Wright S."/>
            <person name="Bruskiewich R."/>
            <person name="Bureau T."/>
            <person name="Miyao A."/>
            <person name="Hirochika H."/>
            <person name="Nishikawa T."/>
            <person name="Kadowaki K."/>
            <person name="Sugiura M."/>
            <person name="Burr B."/>
            <person name="Sasaki T."/>
        </authorList>
    </citation>
    <scope>NUCLEOTIDE SEQUENCE [LARGE SCALE GENOMIC DNA]</scope>
    <source>
        <strain evidence="2">cv. Nipponbare</strain>
    </source>
</reference>
<sequence>LYIYILVAWKNVCVPVTNGGLGTQVKPGCFWTGAETQVASQKYRTEKPSLGHGRISPGIRCGANFQFCRRVLCWQWQRHKILDSKLVEWTQHFLEMADPLHLCGPVPNYNISGAEQQ</sequence>
<name>A0A0N7KID4_ORYSJ</name>
<dbReference type="Proteomes" id="UP000059680">
    <property type="component" value="Chromosome 3"/>
</dbReference>
<organism evidence="1 2">
    <name type="scientific">Oryza sativa subsp. japonica</name>
    <name type="common">Rice</name>
    <dbReference type="NCBI Taxonomy" id="39947"/>
    <lineage>
        <taxon>Eukaryota</taxon>
        <taxon>Viridiplantae</taxon>
        <taxon>Streptophyta</taxon>
        <taxon>Embryophyta</taxon>
        <taxon>Tracheophyta</taxon>
        <taxon>Spermatophyta</taxon>
        <taxon>Magnoliopsida</taxon>
        <taxon>Liliopsida</taxon>
        <taxon>Poales</taxon>
        <taxon>Poaceae</taxon>
        <taxon>BOP clade</taxon>
        <taxon>Oryzoideae</taxon>
        <taxon>Oryzeae</taxon>
        <taxon>Oryzinae</taxon>
        <taxon>Oryza</taxon>
        <taxon>Oryza sativa</taxon>
    </lineage>
</organism>
<feature type="non-terminal residue" evidence="1">
    <location>
        <position position="1"/>
    </location>
</feature>
<accession>A0A0N7KID4</accession>
<dbReference type="EMBL" id="AP014959">
    <property type="protein sequence ID" value="BAS87305.1"/>
    <property type="molecule type" value="Genomic_DNA"/>
</dbReference>
<dbReference type="InParanoid" id="A0A0N7KID4"/>
<dbReference type="AlphaFoldDB" id="A0A0N7KID4"/>
<dbReference type="PaxDb" id="39947-A0A0N7KID4"/>
<proteinExistence type="predicted"/>
<evidence type="ECO:0000313" key="2">
    <source>
        <dbReference type="Proteomes" id="UP000059680"/>
    </source>
</evidence>
<keyword evidence="2" id="KW-1185">Reference proteome</keyword>